<dbReference type="AlphaFoldDB" id="A0A7C9IER1"/>
<accession>A0A7C9IER1</accession>
<comment type="caution">
    <text evidence="7">The sequence shown here is derived from an EMBL/GenBank/DDBJ whole genome shotgun (WGS) entry which is preliminary data.</text>
</comment>
<evidence type="ECO:0000256" key="5">
    <source>
        <dbReference type="SAM" id="Phobius"/>
    </source>
</evidence>
<sequence length="152" mass="16920">MTQYQTFDAGGLPDPVTEAEFYADVPTKRLIAWFVDIVLISLLTALVTILSLFTALFILPVVYGVISFVYRWVSLTRRSATPGMRLVALEMRRADGDRFDGPTALMHTAGYFVSVAVFPLQLISIVLMLMSERRQGLTDMVLGTAALNREAR</sequence>
<evidence type="ECO:0000256" key="1">
    <source>
        <dbReference type="ARBA" id="ARBA00004141"/>
    </source>
</evidence>
<feature type="transmembrane region" description="Helical" evidence="5">
    <location>
        <begin position="56"/>
        <end position="73"/>
    </location>
</feature>
<evidence type="ECO:0000259" key="6">
    <source>
        <dbReference type="Pfam" id="PF06271"/>
    </source>
</evidence>
<feature type="transmembrane region" description="Helical" evidence="5">
    <location>
        <begin position="30"/>
        <end position="49"/>
    </location>
</feature>
<reference evidence="7 8" key="1">
    <citation type="submission" date="2019-12" db="EMBL/GenBank/DDBJ databases">
        <authorList>
            <person name="Lee S.D."/>
        </authorList>
    </citation>
    <scope>NUCLEOTIDE SEQUENCE [LARGE SCALE GENOMIC DNA]</scope>
    <source>
        <strain evidence="7 8">GH1-50</strain>
    </source>
</reference>
<dbReference type="Proteomes" id="UP000480350">
    <property type="component" value="Unassembled WGS sequence"/>
</dbReference>
<organism evidence="7 8">
    <name type="scientific">Kangsaoukella pontilimi</name>
    <dbReference type="NCBI Taxonomy" id="2691042"/>
    <lineage>
        <taxon>Bacteria</taxon>
        <taxon>Pseudomonadati</taxon>
        <taxon>Pseudomonadota</taxon>
        <taxon>Alphaproteobacteria</taxon>
        <taxon>Rhodobacterales</taxon>
        <taxon>Paracoccaceae</taxon>
        <taxon>Kangsaoukella</taxon>
    </lineage>
</organism>
<feature type="domain" description="RDD" evidence="6">
    <location>
        <begin position="26"/>
        <end position="142"/>
    </location>
</feature>
<proteinExistence type="predicted"/>
<evidence type="ECO:0000256" key="2">
    <source>
        <dbReference type="ARBA" id="ARBA00022692"/>
    </source>
</evidence>
<reference evidence="7 8" key="2">
    <citation type="submission" date="2020-03" db="EMBL/GenBank/DDBJ databases">
        <title>Kangsaoukella pontilimi gen. nov., sp. nov., a new member of the family Rhodobacteraceae isolated from a tidal mudflat.</title>
        <authorList>
            <person name="Kim I.S."/>
        </authorList>
    </citation>
    <scope>NUCLEOTIDE SEQUENCE [LARGE SCALE GENOMIC DNA]</scope>
    <source>
        <strain evidence="7 8">GH1-50</strain>
    </source>
</reference>
<dbReference type="Pfam" id="PF06271">
    <property type="entry name" value="RDD"/>
    <property type="match status" value="1"/>
</dbReference>
<keyword evidence="3 5" id="KW-1133">Transmembrane helix</keyword>
<protein>
    <submittedName>
        <fullName evidence="7">RDD family protein</fullName>
    </submittedName>
</protein>
<dbReference type="GO" id="GO:0016020">
    <property type="term" value="C:membrane"/>
    <property type="evidence" value="ECO:0007669"/>
    <property type="project" value="UniProtKB-SubCell"/>
</dbReference>
<feature type="transmembrane region" description="Helical" evidence="5">
    <location>
        <begin position="109"/>
        <end position="130"/>
    </location>
</feature>
<evidence type="ECO:0000256" key="4">
    <source>
        <dbReference type="ARBA" id="ARBA00023136"/>
    </source>
</evidence>
<keyword evidence="8" id="KW-1185">Reference proteome</keyword>
<keyword evidence="4 5" id="KW-0472">Membrane</keyword>
<dbReference type="InterPro" id="IPR010432">
    <property type="entry name" value="RDD"/>
</dbReference>
<name>A0A7C9IER1_9RHOB</name>
<comment type="subcellular location">
    <subcellularLocation>
        <location evidence="1">Membrane</location>
        <topology evidence="1">Multi-pass membrane protein</topology>
    </subcellularLocation>
</comment>
<evidence type="ECO:0000256" key="3">
    <source>
        <dbReference type="ARBA" id="ARBA00022989"/>
    </source>
</evidence>
<dbReference type="EMBL" id="WUPT01000001">
    <property type="protein sequence ID" value="MXQ06968.1"/>
    <property type="molecule type" value="Genomic_DNA"/>
</dbReference>
<evidence type="ECO:0000313" key="8">
    <source>
        <dbReference type="Proteomes" id="UP000480350"/>
    </source>
</evidence>
<gene>
    <name evidence="7" type="ORF">GQ651_03820</name>
</gene>
<keyword evidence="2 5" id="KW-0812">Transmembrane</keyword>
<evidence type="ECO:0000313" key="7">
    <source>
        <dbReference type="EMBL" id="MXQ06968.1"/>
    </source>
</evidence>